<evidence type="ECO:0000313" key="5">
    <source>
        <dbReference type="Proteomes" id="UP001205843"/>
    </source>
</evidence>
<dbReference type="Proteomes" id="UP001205843">
    <property type="component" value="Unassembled WGS sequence"/>
</dbReference>
<evidence type="ECO:0000256" key="2">
    <source>
        <dbReference type="PROSITE-ProRule" id="PRU00703"/>
    </source>
</evidence>
<dbReference type="CDD" id="cd04623">
    <property type="entry name" value="CBS_pair_bac_euk"/>
    <property type="match status" value="1"/>
</dbReference>
<dbReference type="Gene3D" id="3.10.580.10">
    <property type="entry name" value="CBS-domain"/>
    <property type="match status" value="1"/>
</dbReference>
<organism evidence="4 5">
    <name type="scientific">Natronocella acetinitrilica</name>
    <dbReference type="NCBI Taxonomy" id="414046"/>
    <lineage>
        <taxon>Bacteria</taxon>
        <taxon>Pseudomonadati</taxon>
        <taxon>Pseudomonadota</taxon>
        <taxon>Gammaproteobacteria</taxon>
        <taxon>Chromatiales</taxon>
        <taxon>Ectothiorhodospiraceae</taxon>
        <taxon>Natronocella</taxon>
    </lineage>
</organism>
<dbReference type="PROSITE" id="PS51371">
    <property type="entry name" value="CBS"/>
    <property type="match status" value="2"/>
</dbReference>
<evidence type="ECO:0000313" key="4">
    <source>
        <dbReference type="EMBL" id="MCP1675248.1"/>
    </source>
</evidence>
<accession>A0AAE3G500</accession>
<protein>
    <submittedName>
        <fullName evidence="4">CBS domain-containing protein</fullName>
    </submittedName>
</protein>
<dbReference type="InterPro" id="IPR044725">
    <property type="entry name" value="CBSX3_CBS_dom"/>
</dbReference>
<dbReference type="InterPro" id="IPR046342">
    <property type="entry name" value="CBS_dom_sf"/>
</dbReference>
<evidence type="ECO:0000256" key="1">
    <source>
        <dbReference type="ARBA" id="ARBA00023122"/>
    </source>
</evidence>
<comment type="caution">
    <text evidence="4">The sequence shown here is derived from an EMBL/GenBank/DDBJ whole genome shotgun (WGS) entry which is preliminary data.</text>
</comment>
<evidence type="ECO:0000259" key="3">
    <source>
        <dbReference type="PROSITE" id="PS51371"/>
    </source>
</evidence>
<dbReference type="EMBL" id="JALJXV010000005">
    <property type="protein sequence ID" value="MCP1675248.1"/>
    <property type="molecule type" value="Genomic_DNA"/>
</dbReference>
<reference evidence="4" key="1">
    <citation type="submission" date="2022-03" db="EMBL/GenBank/DDBJ databases">
        <title>Genomic Encyclopedia of Type Strains, Phase III (KMG-III): the genomes of soil and plant-associated and newly described type strains.</title>
        <authorList>
            <person name="Whitman W."/>
        </authorList>
    </citation>
    <scope>NUCLEOTIDE SEQUENCE</scope>
    <source>
        <strain evidence="4">ANL 6-2</strain>
    </source>
</reference>
<dbReference type="SMART" id="SM00116">
    <property type="entry name" value="CBS"/>
    <property type="match status" value="2"/>
</dbReference>
<feature type="domain" description="CBS" evidence="3">
    <location>
        <begin position="8"/>
        <end position="68"/>
    </location>
</feature>
<sequence>MDMTLGSIIKEKGGALFSVSPDATVSDAVKVMVDGGVGSVIVLDHGHIKGLFTERDLLRRVVYADKDPATTPIAKVMTADVATVSPDLTVSEAMSLCTEKRIRRLPVVEGDVLLGVVSSGDLTKWAVHDQQHTIDDLTKYIYGEPA</sequence>
<feature type="domain" description="CBS" evidence="3">
    <location>
        <begin position="77"/>
        <end position="134"/>
    </location>
</feature>
<dbReference type="SUPFAM" id="SSF54631">
    <property type="entry name" value="CBS-domain pair"/>
    <property type="match status" value="1"/>
</dbReference>
<keyword evidence="5" id="KW-1185">Reference proteome</keyword>
<dbReference type="RefSeq" id="WP_253478403.1">
    <property type="nucleotide sequence ID" value="NZ_JALJXV010000005.1"/>
</dbReference>
<dbReference type="InterPro" id="IPR000644">
    <property type="entry name" value="CBS_dom"/>
</dbReference>
<proteinExistence type="predicted"/>
<dbReference type="Pfam" id="PF00571">
    <property type="entry name" value="CBS"/>
    <property type="match status" value="2"/>
</dbReference>
<dbReference type="AlphaFoldDB" id="A0AAE3G500"/>
<name>A0AAE3G500_9GAMM</name>
<dbReference type="PANTHER" id="PTHR43080:SF2">
    <property type="entry name" value="CBS DOMAIN-CONTAINING PROTEIN"/>
    <property type="match status" value="1"/>
</dbReference>
<keyword evidence="1 2" id="KW-0129">CBS domain</keyword>
<dbReference type="InterPro" id="IPR051257">
    <property type="entry name" value="Diverse_CBS-Domain"/>
</dbReference>
<dbReference type="PANTHER" id="PTHR43080">
    <property type="entry name" value="CBS DOMAIN-CONTAINING PROTEIN CBSX3, MITOCHONDRIAL"/>
    <property type="match status" value="1"/>
</dbReference>
<gene>
    <name evidence="4" type="ORF">J2T57_002396</name>
</gene>